<keyword evidence="5" id="KW-0175">Coiled coil</keyword>
<evidence type="ECO:0000313" key="8">
    <source>
        <dbReference type="EMBL" id="KAK4786943.1"/>
    </source>
</evidence>
<evidence type="ECO:0000256" key="3">
    <source>
        <dbReference type="ARBA" id="ARBA00023163"/>
    </source>
</evidence>
<evidence type="ECO:0000256" key="4">
    <source>
        <dbReference type="ARBA" id="ARBA00023242"/>
    </source>
</evidence>
<proteinExistence type="predicted"/>
<dbReference type="Proteomes" id="UP001346149">
    <property type="component" value="Unassembled WGS sequence"/>
</dbReference>
<dbReference type="PANTHER" id="PTHR13935">
    <property type="entry name" value="ACHAETE-SCUTE TRANSCRIPTION FACTOR-RELATED"/>
    <property type="match status" value="1"/>
</dbReference>
<name>A0AAN7LF90_TRANT</name>
<accession>A0AAN7LF90</accession>
<dbReference type="GO" id="GO:0000977">
    <property type="term" value="F:RNA polymerase II transcription regulatory region sequence-specific DNA binding"/>
    <property type="evidence" value="ECO:0007669"/>
    <property type="project" value="TreeGrafter"/>
</dbReference>
<keyword evidence="4" id="KW-0539">Nucleus</keyword>
<keyword evidence="3" id="KW-0804">Transcription</keyword>
<organism evidence="8 9">
    <name type="scientific">Trapa natans</name>
    <name type="common">Water chestnut</name>
    <dbReference type="NCBI Taxonomy" id="22666"/>
    <lineage>
        <taxon>Eukaryota</taxon>
        <taxon>Viridiplantae</taxon>
        <taxon>Streptophyta</taxon>
        <taxon>Embryophyta</taxon>
        <taxon>Tracheophyta</taxon>
        <taxon>Spermatophyta</taxon>
        <taxon>Magnoliopsida</taxon>
        <taxon>eudicotyledons</taxon>
        <taxon>Gunneridae</taxon>
        <taxon>Pentapetalae</taxon>
        <taxon>rosids</taxon>
        <taxon>malvids</taxon>
        <taxon>Myrtales</taxon>
        <taxon>Lythraceae</taxon>
        <taxon>Trapa</taxon>
    </lineage>
</organism>
<feature type="coiled-coil region" evidence="5">
    <location>
        <begin position="57"/>
        <end position="84"/>
    </location>
</feature>
<evidence type="ECO:0000256" key="1">
    <source>
        <dbReference type="ARBA" id="ARBA00004123"/>
    </source>
</evidence>
<dbReference type="PROSITE" id="PS50888">
    <property type="entry name" value="BHLH"/>
    <property type="match status" value="1"/>
</dbReference>
<gene>
    <name evidence="8" type="ORF">SAY86_010776</name>
</gene>
<evidence type="ECO:0000313" key="9">
    <source>
        <dbReference type="Proteomes" id="UP001346149"/>
    </source>
</evidence>
<sequence>MNMEMRGNPSLLASSLRADRKTIERNRRNHMKSLFNTLNSLIQRQNPTEVSSLPDQLDAATNYIKRQKIKIEELREKKENMNGL</sequence>
<evidence type="ECO:0000256" key="6">
    <source>
        <dbReference type="SAM" id="MobiDB-lite"/>
    </source>
</evidence>
<dbReference type="InterPro" id="IPR015660">
    <property type="entry name" value="MASH1/Ascl1a-like"/>
</dbReference>
<keyword evidence="9" id="KW-1185">Reference proteome</keyword>
<dbReference type="GO" id="GO:0046983">
    <property type="term" value="F:protein dimerization activity"/>
    <property type="evidence" value="ECO:0007669"/>
    <property type="project" value="InterPro"/>
</dbReference>
<comment type="caution">
    <text evidence="8">The sequence shown here is derived from an EMBL/GenBank/DDBJ whole genome shotgun (WGS) entry which is preliminary data.</text>
</comment>
<dbReference type="InterPro" id="IPR011598">
    <property type="entry name" value="bHLH_dom"/>
</dbReference>
<evidence type="ECO:0000256" key="2">
    <source>
        <dbReference type="ARBA" id="ARBA00023015"/>
    </source>
</evidence>
<feature type="domain" description="BHLH" evidence="7">
    <location>
        <begin position="15"/>
        <end position="67"/>
    </location>
</feature>
<dbReference type="GO" id="GO:0000981">
    <property type="term" value="F:DNA-binding transcription factor activity, RNA polymerase II-specific"/>
    <property type="evidence" value="ECO:0007669"/>
    <property type="project" value="TreeGrafter"/>
</dbReference>
<dbReference type="InterPro" id="IPR036638">
    <property type="entry name" value="HLH_DNA-bd_sf"/>
</dbReference>
<dbReference type="Pfam" id="PF00010">
    <property type="entry name" value="HLH"/>
    <property type="match status" value="1"/>
</dbReference>
<feature type="region of interest" description="Disordered" evidence="6">
    <location>
        <begin position="1"/>
        <end position="21"/>
    </location>
</feature>
<evidence type="ECO:0000256" key="5">
    <source>
        <dbReference type="SAM" id="Coils"/>
    </source>
</evidence>
<comment type="subcellular location">
    <subcellularLocation>
        <location evidence="1">Nucleus</location>
    </subcellularLocation>
</comment>
<dbReference type="AlphaFoldDB" id="A0AAN7LF90"/>
<evidence type="ECO:0000259" key="7">
    <source>
        <dbReference type="PROSITE" id="PS50888"/>
    </source>
</evidence>
<protein>
    <recommendedName>
        <fullName evidence="7">BHLH domain-containing protein</fullName>
    </recommendedName>
</protein>
<keyword evidence="2" id="KW-0805">Transcription regulation</keyword>
<dbReference type="SUPFAM" id="SSF47459">
    <property type="entry name" value="HLH, helix-loop-helix DNA-binding domain"/>
    <property type="match status" value="1"/>
</dbReference>
<dbReference type="PANTHER" id="PTHR13935:SF90">
    <property type="entry name" value="TRANSCRIPTION FACTOR BHLH162"/>
    <property type="match status" value="1"/>
</dbReference>
<reference evidence="8 9" key="1">
    <citation type="journal article" date="2023" name="Hortic Res">
        <title>Pangenome of water caltrop reveals structural variations and asymmetric subgenome divergence after allopolyploidization.</title>
        <authorList>
            <person name="Zhang X."/>
            <person name="Chen Y."/>
            <person name="Wang L."/>
            <person name="Yuan Y."/>
            <person name="Fang M."/>
            <person name="Shi L."/>
            <person name="Lu R."/>
            <person name="Comes H.P."/>
            <person name="Ma Y."/>
            <person name="Chen Y."/>
            <person name="Huang G."/>
            <person name="Zhou Y."/>
            <person name="Zheng Z."/>
            <person name="Qiu Y."/>
        </authorList>
    </citation>
    <scope>NUCLEOTIDE SEQUENCE [LARGE SCALE GENOMIC DNA]</scope>
    <source>
        <strain evidence="8">F231</strain>
    </source>
</reference>
<dbReference type="EMBL" id="JAXQNO010000012">
    <property type="protein sequence ID" value="KAK4786943.1"/>
    <property type="molecule type" value="Genomic_DNA"/>
</dbReference>
<dbReference type="GO" id="GO:0090575">
    <property type="term" value="C:RNA polymerase II transcription regulator complex"/>
    <property type="evidence" value="ECO:0007669"/>
    <property type="project" value="TreeGrafter"/>
</dbReference>
<dbReference type="Gene3D" id="4.10.280.10">
    <property type="entry name" value="Helix-loop-helix DNA-binding domain"/>
    <property type="match status" value="1"/>
</dbReference>